<dbReference type="PANTHER" id="PTHR34580:SF1">
    <property type="entry name" value="PROTEIN PAFC"/>
    <property type="match status" value="1"/>
</dbReference>
<dbReference type="InterPro" id="IPR026881">
    <property type="entry name" value="WYL_dom"/>
</dbReference>
<protein>
    <submittedName>
        <fullName evidence="3">Transcriptional regulator (WYL domain)</fullName>
    </submittedName>
</protein>
<dbReference type="RefSeq" id="WP_172125868.1">
    <property type="nucleotide sequence ID" value="NZ_CP042652.1"/>
</dbReference>
<dbReference type="EMBL" id="CP042652">
    <property type="protein sequence ID" value="QKE28344.1"/>
    <property type="molecule type" value="Genomic_DNA"/>
</dbReference>
<evidence type="ECO:0000259" key="1">
    <source>
        <dbReference type="Pfam" id="PF13280"/>
    </source>
</evidence>
<feature type="domain" description="WYL" evidence="1">
    <location>
        <begin position="141"/>
        <end position="206"/>
    </location>
</feature>
<feature type="domain" description="WCX" evidence="2">
    <location>
        <begin position="241"/>
        <end position="317"/>
    </location>
</feature>
<name>A0A6M8EZ07_9BACT</name>
<gene>
    <name evidence="3" type="ORF">AACT_1163</name>
</gene>
<dbReference type="InterPro" id="IPR057727">
    <property type="entry name" value="WCX_dom"/>
</dbReference>
<evidence type="ECO:0000313" key="4">
    <source>
        <dbReference type="Proteomes" id="UP000503483"/>
    </source>
</evidence>
<reference evidence="3 4" key="1">
    <citation type="submission" date="2019-08" db="EMBL/GenBank/DDBJ databases">
        <title>Complete genome sequence of Arcobacter acticola.</title>
        <authorList>
            <person name="Miller W."/>
        </authorList>
    </citation>
    <scope>NUCLEOTIDE SEQUENCE [LARGE SCALE GENOMIC DNA]</scope>
    <source>
        <strain evidence="3 4">KCTC 52212</strain>
    </source>
</reference>
<dbReference type="KEGG" id="paco:AACT_1163"/>
<dbReference type="PROSITE" id="PS52050">
    <property type="entry name" value="WYL"/>
    <property type="match status" value="1"/>
</dbReference>
<dbReference type="Pfam" id="PF13280">
    <property type="entry name" value="WYL"/>
    <property type="match status" value="1"/>
</dbReference>
<keyword evidence="4" id="KW-1185">Reference proteome</keyword>
<dbReference type="PANTHER" id="PTHR34580">
    <property type="match status" value="1"/>
</dbReference>
<evidence type="ECO:0000313" key="3">
    <source>
        <dbReference type="EMBL" id="QKE28344.1"/>
    </source>
</evidence>
<sequence>MSTTNQTARVLELIKRFNNGQKISIEALSNEDLWFGKSEKTIRRDLDVIKEYFPDSYELVKGEKGCYKAITKNAFDNFINAEFMSLMVQMFNLANKSDLFDNFDLSEDDKKILESKIKDAKKYYEFKNKPFENFKSDNVLLKELESKIKHQKYINIQYEINEKINKFEVKPYKIVFINENFYLACEIEHEILEFAMYRLSKIKSIEDTSKTFHKNIEIEDFIKDMQTPFSIYRRDYKKHLITVVLEVDKSKAFYFESKKYLKSQEILEKKDNGNLLIKYKITQEMEIEELIKKWIPFIKIIKPLSLKEKIVNDLRNYLLNNI</sequence>
<dbReference type="AlphaFoldDB" id="A0A6M8EZ07"/>
<dbReference type="InterPro" id="IPR051534">
    <property type="entry name" value="CBASS_pafABC_assoc_protein"/>
</dbReference>
<dbReference type="Proteomes" id="UP000503483">
    <property type="component" value="Chromosome"/>
</dbReference>
<dbReference type="Pfam" id="PF25583">
    <property type="entry name" value="WCX"/>
    <property type="match status" value="1"/>
</dbReference>
<evidence type="ECO:0000259" key="2">
    <source>
        <dbReference type="Pfam" id="PF25583"/>
    </source>
</evidence>
<proteinExistence type="predicted"/>
<accession>A0A6M8EZ07</accession>
<organism evidence="3 4">
    <name type="scientific">Arcobacter acticola</name>
    <dbReference type="NCBI Taxonomy" id="1849015"/>
    <lineage>
        <taxon>Bacteria</taxon>
        <taxon>Pseudomonadati</taxon>
        <taxon>Campylobacterota</taxon>
        <taxon>Epsilonproteobacteria</taxon>
        <taxon>Campylobacterales</taxon>
        <taxon>Arcobacteraceae</taxon>
        <taxon>Arcobacter</taxon>
    </lineage>
</organism>